<feature type="transmembrane region" description="Helical" evidence="8">
    <location>
        <begin position="183"/>
        <end position="208"/>
    </location>
</feature>
<dbReference type="SUPFAM" id="SSF103473">
    <property type="entry name" value="MFS general substrate transporter"/>
    <property type="match status" value="1"/>
</dbReference>
<keyword evidence="11" id="KW-1185">Reference proteome</keyword>
<comment type="caution">
    <text evidence="10">The sequence shown here is derived from an EMBL/GenBank/DDBJ whole genome shotgun (WGS) entry which is preliminary data.</text>
</comment>
<feature type="region of interest" description="Disordered" evidence="7">
    <location>
        <begin position="368"/>
        <end position="399"/>
    </location>
</feature>
<dbReference type="EMBL" id="CANL01000005">
    <property type="protein sequence ID" value="CCM62572.1"/>
    <property type="molecule type" value="Genomic_DNA"/>
</dbReference>
<feature type="transmembrane region" description="Helical" evidence="8">
    <location>
        <begin position="343"/>
        <end position="365"/>
    </location>
</feature>
<feature type="transmembrane region" description="Helical" evidence="8">
    <location>
        <begin position="130"/>
        <end position="162"/>
    </location>
</feature>
<dbReference type="STRING" id="1229780.BN381_130130"/>
<dbReference type="GO" id="GO:0022857">
    <property type="term" value="F:transmembrane transporter activity"/>
    <property type="evidence" value="ECO:0007669"/>
    <property type="project" value="InterPro"/>
</dbReference>
<feature type="transmembrane region" description="Helical" evidence="8">
    <location>
        <begin position="228"/>
        <end position="246"/>
    </location>
</feature>
<dbReference type="Pfam" id="PF05977">
    <property type="entry name" value="MFS_3"/>
    <property type="match status" value="1"/>
</dbReference>
<reference evidence="10 11" key="1">
    <citation type="journal article" date="2013" name="ISME J.">
        <title>Metabolic model for the filamentous 'Candidatus Microthrix parvicella' based on genomic and metagenomic analyses.</title>
        <authorList>
            <person name="Jon McIlroy S."/>
            <person name="Kristiansen R."/>
            <person name="Albertsen M."/>
            <person name="Michael Karst S."/>
            <person name="Rossetti S."/>
            <person name="Lund Nielsen J."/>
            <person name="Tandoi V."/>
            <person name="James Seviour R."/>
            <person name="Nielsen P.H."/>
        </authorList>
    </citation>
    <scope>NUCLEOTIDE SEQUENCE [LARGE SCALE GENOMIC DNA]</scope>
    <source>
        <strain evidence="10 11">RN1</strain>
    </source>
</reference>
<dbReference type="eggNOG" id="COG0477">
    <property type="taxonomic scope" value="Bacteria"/>
</dbReference>
<evidence type="ECO:0000256" key="3">
    <source>
        <dbReference type="ARBA" id="ARBA00022475"/>
    </source>
</evidence>
<dbReference type="GO" id="GO:0005886">
    <property type="term" value="C:plasma membrane"/>
    <property type="evidence" value="ECO:0007669"/>
    <property type="project" value="UniProtKB-SubCell"/>
</dbReference>
<proteinExistence type="predicted"/>
<dbReference type="PROSITE" id="PS50850">
    <property type="entry name" value="MFS"/>
    <property type="match status" value="1"/>
</dbReference>
<keyword evidence="3" id="KW-1003">Cell membrane</keyword>
<gene>
    <name evidence="10" type="ORF">BN381_130130</name>
</gene>
<dbReference type="AlphaFoldDB" id="R4Z1T3"/>
<keyword evidence="4 8" id="KW-0812">Transmembrane</keyword>
<name>R4Z1T3_9ACTN</name>
<accession>R4Z1T3</accession>
<evidence type="ECO:0000256" key="8">
    <source>
        <dbReference type="SAM" id="Phobius"/>
    </source>
</evidence>
<feature type="transmembrane region" description="Helical" evidence="8">
    <location>
        <begin position="315"/>
        <end position="337"/>
    </location>
</feature>
<evidence type="ECO:0000256" key="6">
    <source>
        <dbReference type="ARBA" id="ARBA00023136"/>
    </source>
</evidence>
<evidence type="ECO:0000256" key="2">
    <source>
        <dbReference type="ARBA" id="ARBA00022448"/>
    </source>
</evidence>
<organism evidence="10 11">
    <name type="scientific">Candidatus Neomicrothrix parvicella RN1</name>
    <dbReference type="NCBI Taxonomy" id="1229780"/>
    <lineage>
        <taxon>Bacteria</taxon>
        <taxon>Bacillati</taxon>
        <taxon>Actinomycetota</taxon>
        <taxon>Acidimicrobiia</taxon>
        <taxon>Acidimicrobiales</taxon>
        <taxon>Microthrixaceae</taxon>
        <taxon>Candidatus Neomicrothrix</taxon>
    </lineage>
</organism>
<dbReference type="InterPro" id="IPR036259">
    <property type="entry name" value="MFS_trans_sf"/>
</dbReference>
<evidence type="ECO:0000256" key="4">
    <source>
        <dbReference type="ARBA" id="ARBA00022692"/>
    </source>
</evidence>
<dbReference type="InterPro" id="IPR010290">
    <property type="entry name" value="TM_effector"/>
</dbReference>
<evidence type="ECO:0000256" key="7">
    <source>
        <dbReference type="SAM" id="MobiDB-lite"/>
    </source>
</evidence>
<evidence type="ECO:0000313" key="10">
    <source>
        <dbReference type="EMBL" id="CCM62572.1"/>
    </source>
</evidence>
<feature type="transmembrane region" description="Helical" evidence="8">
    <location>
        <begin position="281"/>
        <end position="303"/>
    </location>
</feature>
<dbReference type="InterPro" id="IPR020846">
    <property type="entry name" value="MFS_dom"/>
</dbReference>
<dbReference type="PANTHER" id="PTHR23513">
    <property type="entry name" value="INTEGRAL MEMBRANE EFFLUX PROTEIN-RELATED"/>
    <property type="match status" value="1"/>
</dbReference>
<evidence type="ECO:0000259" key="9">
    <source>
        <dbReference type="PROSITE" id="PS50850"/>
    </source>
</evidence>
<dbReference type="CDD" id="cd06173">
    <property type="entry name" value="MFS_MefA_like"/>
    <property type="match status" value="1"/>
</dbReference>
<evidence type="ECO:0000256" key="1">
    <source>
        <dbReference type="ARBA" id="ARBA00004651"/>
    </source>
</evidence>
<evidence type="ECO:0000256" key="5">
    <source>
        <dbReference type="ARBA" id="ARBA00022989"/>
    </source>
</evidence>
<protein>
    <recommendedName>
        <fullName evidence="9">Major facilitator superfamily (MFS) profile domain-containing protein</fullName>
    </recommendedName>
</protein>
<feature type="transmembrane region" description="Helical" evidence="8">
    <location>
        <begin position="20"/>
        <end position="42"/>
    </location>
</feature>
<sequence length="399" mass="41384">MTMVALTLLILRRTDSGMAIGLLSACQFGPVLLFSAWAGLIADRSNKRNLLMLTQALAMCQSAALGVLAFMDHAPIGAFYVVAFIGGLSLAVDNPVRRPFVNELVPIGDVANAVSLYSAMNSLARIAGPTIAGVLIVTVGFGWTFTIDAVSYVAVLGSLALMRPDELRRAPRTPRGAGQVREGLRYITGVPELWITFAMLLIIGLISYNFSVTFPLFVVKALHGSDRAYTLVYAAFSAGGLVGALVTARRSVVTITNVARAAAGLGASMLVLAFVPNPVVAAAVAVAVGAMGIGYMTGTTAIAQLRADNRMLGRVLAVQMVLLIGTTPIGGPILGAVADALGARAPVLIGGVGALAAAAFGTLAARRFDQTSPTRPETTTTPGTRDPPEPPVWVEPQAT</sequence>
<feature type="compositionally biased region" description="Low complexity" evidence="7">
    <location>
        <begin position="368"/>
        <end position="384"/>
    </location>
</feature>
<feature type="domain" description="Major facilitator superfamily (MFS) profile" evidence="9">
    <location>
        <begin position="1"/>
        <end position="399"/>
    </location>
</feature>
<dbReference type="Proteomes" id="UP000018291">
    <property type="component" value="Unassembled WGS sequence"/>
</dbReference>
<keyword evidence="5 8" id="KW-1133">Transmembrane helix</keyword>
<evidence type="ECO:0000313" key="11">
    <source>
        <dbReference type="Proteomes" id="UP000018291"/>
    </source>
</evidence>
<comment type="subcellular location">
    <subcellularLocation>
        <location evidence="1">Cell membrane</location>
        <topology evidence="1">Multi-pass membrane protein</topology>
    </subcellularLocation>
</comment>
<dbReference type="HOGENOM" id="CLU_034180_11_2_11"/>
<dbReference type="PANTHER" id="PTHR23513:SF11">
    <property type="entry name" value="STAPHYLOFERRIN A TRANSPORTER"/>
    <property type="match status" value="1"/>
</dbReference>
<keyword evidence="6 8" id="KW-0472">Membrane</keyword>
<dbReference type="Gene3D" id="1.20.1250.20">
    <property type="entry name" value="MFS general substrate transporter like domains"/>
    <property type="match status" value="1"/>
</dbReference>
<keyword evidence="2" id="KW-0813">Transport</keyword>
<feature type="transmembrane region" description="Helical" evidence="8">
    <location>
        <begin position="258"/>
        <end position="275"/>
    </location>
</feature>